<accession>A0A4Z0Z883</accession>
<dbReference type="AlphaFoldDB" id="A0A4Z0Z883"/>
<proteinExistence type="predicted"/>
<evidence type="ECO:0000256" key="2">
    <source>
        <dbReference type="SAM" id="SignalP"/>
    </source>
</evidence>
<protein>
    <submittedName>
        <fullName evidence="3">Uncharacterized protein</fullName>
    </submittedName>
</protein>
<dbReference type="OrthoDB" id="4738054at2759"/>
<feature type="signal peptide" evidence="2">
    <location>
        <begin position="1"/>
        <end position="19"/>
    </location>
</feature>
<feature type="compositionally biased region" description="Basic and acidic residues" evidence="1">
    <location>
        <begin position="76"/>
        <end position="90"/>
    </location>
</feature>
<reference evidence="3 4" key="1">
    <citation type="submission" date="2019-03" db="EMBL/GenBank/DDBJ databases">
        <title>Draft genome sequence of Xylaria hypoxylon DSM 108379, a ubiquitous saprotrophic-parasitic fungi on hardwood.</title>
        <authorList>
            <person name="Buettner E."/>
            <person name="Leonhardt S."/>
            <person name="Gebauer A.M."/>
            <person name="Liers C."/>
            <person name="Hofrichter M."/>
            <person name="Kellner H."/>
        </authorList>
    </citation>
    <scope>NUCLEOTIDE SEQUENCE [LARGE SCALE GENOMIC DNA]</scope>
    <source>
        <strain evidence="3 4">DSM 108379</strain>
    </source>
</reference>
<dbReference type="Proteomes" id="UP000297716">
    <property type="component" value="Unassembled WGS sequence"/>
</dbReference>
<evidence type="ECO:0000313" key="3">
    <source>
        <dbReference type="EMBL" id="TGJ88468.1"/>
    </source>
</evidence>
<keyword evidence="2" id="KW-0732">Signal</keyword>
<feature type="chain" id="PRO_5021252553" evidence="2">
    <location>
        <begin position="20"/>
        <end position="119"/>
    </location>
</feature>
<dbReference type="EMBL" id="SKBN01000003">
    <property type="protein sequence ID" value="TGJ88468.1"/>
    <property type="molecule type" value="Genomic_DNA"/>
</dbReference>
<keyword evidence="4" id="KW-1185">Reference proteome</keyword>
<gene>
    <name evidence="3" type="ORF">E0Z10_g330</name>
</gene>
<name>A0A4Z0Z883_9PEZI</name>
<evidence type="ECO:0000313" key="4">
    <source>
        <dbReference type="Proteomes" id="UP000297716"/>
    </source>
</evidence>
<sequence>MQLSTYMSIIVAIVGVVRSAPAPADGNAALDAPTPEGRAIALKKTSRSAGRFKPVWVVGFDEDEEKGEHIRFRLFSDRDKDSQAHGDRMKSHNNKVKSHNSQPKDHDNHKSSFWYYYIY</sequence>
<feature type="region of interest" description="Disordered" evidence="1">
    <location>
        <begin position="76"/>
        <end position="110"/>
    </location>
</feature>
<evidence type="ECO:0000256" key="1">
    <source>
        <dbReference type="SAM" id="MobiDB-lite"/>
    </source>
</evidence>
<comment type="caution">
    <text evidence="3">The sequence shown here is derived from an EMBL/GenBank/DDBJ whole genome shotgun (WGS) entry which is preliminary data.</text>
</comment>
<organism evidence="3 4">
    <name type="scientific">Xylaria hypoxylon</name>
    <dbReference type="NCBI Taxonomy" id="37992"/>
    <lineage>
        <taxon>Eukaryota</taxon>
        <taxon>Fungi</taxon>
        <taxon>Dikarya</taxon>
        <taxon>Ascomycota</taxon>
        <taxon>Pezizomycotina</taxon>
        <taxon>Sordariomycetes</taxon>
        <taxon>Xylariomycetidae</taxon>
        <taxon>Xylariales</taxon>
        <taxon>Xylariaceae</taxon>
        <taxon>Xylaria</taxon>
    </lineage>
</organism>